<keyword evidence="1" id="KW-0732">Signal</keyword>
<sequence length="90" mass="10861">MQSFHFHFYIYLFISIIIACEEQIWCNFKPFGSLDDYFYSRVFICSIKELKDQLDFTLIISFNVRFPSIPCFRCNVLDRLLWALLQSVEI</sequence>
<gene>
    <name evidence="2" type="ORF">I3842_14G056800</name>
</gene>
<dbReference type="AlphaFoldDB" id="A0A922D8Q0"/>
<name>A0A922D8Q0_CARIL</name>
<organism evidence="2 3">
    <name type="scientific">Carya illinoinensis</name>
    <name type="common">Pecan</name>
    <dbReference type="NCBI Taxonomy" id="32201"/>
    <lineage>
        <taxon>Eukaryota</taxon>
        <taxon>Viridiplantae</taxon>
        <taxon>Streptophyta</taxon>
        <taxon>Embryophyta</taxon>
        <taxon>Tracheophyta</taxon>
        <taxon>Spermatophyta</taxon>
        <taxon>Magnoliopsida</taxon>
        <taxon>eudicotyledons</taxon>
        <taxon>Gunneridae</taxon>
        <taxon>Pentapetalae</taxon>
        <taxon>rosids</taxon>
        <taxon>fabids</taxon>
        <taxon>Fagales</taxon>
        <taxon>Juglandaceae</taxon>
        <taxon>Carya</taxon>
    </lineage>
</organism>
<dbReference type="Proteomes" id="UP000811246">
    <property type="component" value="Chromosome 14"/>
</dbReference>
<evidence type="ECO:0000313" key="3">
    <source>
        <dbReference type="Proteomes" id="UP000811246"/>
    </source>
</evidence>
<evidence type="ECO:0000313" key="2">
    <source>
        <dbReference type="EMBL" id="KAG6677981.1"/>
    </source>
</evidence>
<feature type="signal peptide" evidence="1">
    <location>
        <begin position="1"/>
        <end position="19"/>
    </location>
</feature>
<protein>
    <recommendedName>
        <fullName evidence="4">Secreted protein</fullName>
    </recommendedName>
</protein>
<evidence type="ECO:0000256" key="1">
    <source>
        <dbReference type="SAM" id="SignalP"/>
    </source>
</evidence>
<dbReference type="EMBL" id="CM031838">
    <property type="protein sequence ID" value="KAG6677981.1"/>
    <property type="molecule type" value="Genomic_DNA"/>
</dbReference>
<feature type="chain" id="PRO_5037963202" description="Secreted protein" evidence="1">
    <location>
        <begin position="20"/>
        <end position="90"/>
    </location>
</feature>
<proteinExistence type="predicted"/>
<reference evidence="2" key="1">
    <citation type="submission" date="2021-01" db="EMBL/GenBank/DDBJ databases">
        <authorList>
            <person name="Lovell J.T."/>
            <person name="Bentley N."/>
            <person name="Bhattarai G."/>
            <person name="Jenkins J.W."/>
            <person name="Sreedasyam A."/>
            <person name="Alarcon Y."/>
            <person name="Bock C."/>
            <person name="Boston L."/>
            <person name="Carlson J."/>
            <person name="Cervantes K."/>
            <person name="Clermont K."/>
            <person name="Krom N."/>
            <person name="Kubenka K."/>
            <person name="Mamidi S."/>
            <person name="Mattison C."/>
            <person name="Monteros M."/>
            <person name="Pisani C."/>
            <person name="Plott C."/>
            <person name="Rajasekar S."/>
            <person name="Rhein H.S."/>
            <person name="Rohla C."/>
            <person name="Song M."/>
            <person name="Hilaire R.S."/>
            <person name="Shu S."/>
            <person name="Wells L."/>
            <person name="Wang X."/>
            <person name="Webber J."/>
            <person name="Heerema R.J."/>
            <person name="Klein P."/>
            <person name="Conner P."/>
            <person name="Grauke L."/>
            <person name="Grimwood J."/>
            <person name="Schmutz J."/>
            <person name="Randall J.J."/>
        </authorList>
    </citation>
    <scope>NUCLEOTIDE SEQUENCE</scope>
    <source>
        <tissue evidence="2">Leaf</tissue>
    </source>
</reference>
<comment type="caution">
    <text evidence="2">The sequence shown here is derived from an EMBL/GenBank/DDBJ whole genome shotgun (WGS) entry which is preliminary data.</text>
</comment>
<accession>A0A922D8Q0</accession>
<evidence type="ECO:0008006" key="4">
    <source>
        <dbReference type="Google" id="ProtNLM"/>
    </source>
</evidence>